<evidence type="ECO:0000313" key="1">
    <source>
        <dbReference type="EMBL" id="MDT0646378.1"/>
    </source>
</evidence>
<sequence length="404" mass="44590">MKKLLYPAMIFAGLSLVSCSGDDANEPISGGNEVEVPANYTFERNNSTVSYSGQTARLQMTKEILSNFTNFESASEEMLLNMFANENSPFENAALNESGKSVKSKVAASNLYFSANTVESSEIKNDFASWISEQMTTVKMNKDELAEPGKSGQIAQGTRVRYVNEKGLELNQAFAKGLIGGLLADQILNNYLSQPVLDEADNRENNNDGITEEGKAYTTMEHKWDEAYGYLYGDPSIPAANPNSVLNESEDHLLFSYLGQVDADEDFAGLAESTFDAFKEGRAAIVAGNYEVRDEQVEIIRENISEVIAVRAVHYLQGGKNALSEENYGAAFHELSEGFGFIYSLRFTHNPATDMPYLSMEKINEFKEQLLDGNGFWDVTPETLDMISEEIATAFDFTVAEAAE</sequence>
<name>A0ABU3CJG8_9FLAO</name>
<accession>A0ABU3CJG8</accession>
<comment type="caution">
    <text evidence="1">The sequence shown here is derived from an EMBL/GenBank/DDBJ whole genome shotgun (WGS) entry which is preliminary data.</text>
</comment>
<dbReference type="EMBL" id="JAVRHO010000007">
    <property type="protein sequence ID" value="MDT0646378.1"/>
    <property type="molecule type" value="Genomic_DNA"/>
</dbReference>
<protein>
    <submittedName>
        <fullName evidence="1">DUF4856 domain-containing protein</fullName>
    </submittedName>
</protein>
<dbReference type="Pfam" id="PF16148">
    <property type="entry name" value="DUF4856"/>
    <property type="match status" value="1"/>
</dbReference>
<organism evidence="1 2">
    <name type="scientific">Autumnicola lenta</name>
    <dbReference type="NCBI Taxonomy" id="3075593"/>
    <lineage>
        <taxon>Bacteria</taxon>
        <taxon>Pseudomonadati</taxon>
        <taxon>Bacteroidota</taxon>
        <taxon>Flavobacteriia</taxon>
        <taxon>Flavobacteriales</taxon>
        <taxon>Flavobacteriaceae</taxon>
        <taxon>Autumnicola</taxon>
    </lineage>
</organism>
<dbReference type="InterPro" id="IPR032331">
    <property type="entry name" value="DUF4856"/>
</dbReference>
<dbReference type="Proteomes" id="UP001245285">
    <property type="component" value="Unassembled WGS sequence"/>
</dbReference>
<reference evidence="1 2" key="1">
    <citation type="submission" date="2023-09" db="EMBL/GenBank/DDBJ databases">
        <authorList>
            <person name="Rey-Velasco X."/>
        </authorList>
    </citation>
    <scope>NUCLEOTIDE SEQUENCE [LARGE SCALE GENOMIC DNA]</scope>
    <source>
        <strain evidence="1 2">F260</strain>
    </source>
</reference>
<gene>
    <name evidence="1" type="ORF">RM545_06720</name>
</gene>
<dbReference type="RefSeq" id="WP_311494551.1">
    <property type="nucleotide sequence ID" value="NZ_JAVRHO010000007.1"/>
</dbReference>
<proteinExistence type="predicted"/>
<evidence type="ECO:0000313" key="2">
    <source>
        <dbReference type="Proteomes" id="UP001245285"/>
    </source>
</evidence>
<dbReference type="PROSITE" id="PS51257">
    <property type="entry name" value="PROKAR_LIPOPROTEIN"/>
    <property type="match status" value="1"/>
</dbReference>
<keyword evidence="2" id="KW-1185">Reference proteome</keyword>